<keyword evidence="13" id="KW-1185">Reference proteome</keyword>
<dbReference type="InterPro" id="IPR017871">
    <property type="entry name" value="ABC_transporter-like_CS"/>
</dbReference>
<dbReference type="SUPFAM" id="SSF52540">
    <property type="entry name" value="P-loop containing nucleoside triphosphate hydrolases"/>
    <property type="match status" value="1"/>
</dbReference>
<evidence type="ECO:0000313" key="13">
    <source>
        <dbReference type="Proteomes" id="UP000436016"/>
    </source>
</evidence>
<dbReference type="Pfam" id="PF03459">
    <property type="entry name" value="TOBE"/>
    <property type="match status" value="1"/>
</dbReference>
<dbReference type="PANTHER" id="PTHR43514:SF10">
    <property type="entry name" value="MOLYBDENUM IMPORT ATP-BINDING PROTEIN MODC 2"/>
    <property type="match status" value="1"/>
</dbReference>
<evidence type="ECO:0000256" key="7">
    <source>
        <dbReference type="ARBA" id="ARBA00022967"/>
    </source>
</evidence>
<evidence type="ECO:0000256" key="1">
    <source>
        <dbReference type="ARBA" id="ARBA00022448"/>
    </source>
</evidence>
<evidence type="ECO:0000256" key="4">
    <source>
        <dbReference type="ARBA" id="ARBA00022519"/>
    </source>
</evidence>
<evidence type="ECO:0000256" key="5">
    <source>
        <dbReference type="ARBA" id="ARBA00022741"/>
    </source>
</evidence>
<protein>
    <submittedName>
        <fullName evidence="12">Molybdenum ABC transporter ATP-binding protein</fullName>
    </submittedName>
</protein>
<feature type="domain" description="ABC transporter" evidence="10">
    <location>
        <begin position="7"/>
        <end position="232"/>
    </location>
</feature>
<evidence type="ECO:0000256" key="6">
    <source>
        <dbReference type="ARBA" id="ARBA00022840"/>
    </source>
</evidence>
<keyword evidence="2" id="KW-1003">Cell membrane</keyword>
<dbReference type="NCBIfam" id="TIGR02142">
    <property type="entry name" value="modC_ABC"/>
    <property type="match status" value="1"/>
</dbReference>
<sequence length="360" mass="38607">MAGALTGRRGDFPLDLQFDLPGEGITAIFGPSGSGKTSLLRAIAGLDRLDGWLKIGASDWQDGARIWRKPHQRPVGYVFQDARLFPHLSVADNLRFGAERARKGDTRSGPDPDRLIALLGLSGLMARGVQNLSGGERQRVAIGRALLSRPRILLLDEPLSALDGAAKDEIMSYLEDLVPALDIPILYVSHDLAEVARLAQTMAVMKAGRILQSGPVDRLFAELDLEDAAGRFDAGVRLRARVTGQDRAYHLTRLDLGGQQVTVPALDRPDGSEVLLHIRARDVSLALARPEGLSIRNVLEGHITAIDGAAGSPFAEVTLAVGGSALRSRVTREAVDALGLSVGKPVHALVKSISFERGRD</sequence>
<dbReference type="GO" id="GO:0140359">
    <property type="term" value="F:ABC-type transporter activity"/>
    <property type="evidence" value="ECO:0007669"/>
    <property type="project" value="InterPro"/>
</dbReference>
<organism evidence="12 13">
    <name type="scientific">Oceanomicrobium pacificus</name>
    <dbReference type="NCBI Taxonomy" id="2692916"/>
    <lineage>
        <taxon>Bacteria</taxon>
        <taxon>Pseudomonadati</taxon>
        <taxon>Pseudomonadota</taxon>
        <taxon>Alphaproteobacteria</taxon>
        <taxon>Rhodobacterales</taxon>
        <taxon>Paracoccaceae</taxon>
        <taxon>Oceanomicrobium</taxon>
    </lineage>
</organism>
<evidence type="ECO:0000256" key="8">
    <source>
        <dbReference type="ARBA" id="ARBA00023136"/>
    </source>
</evidence>
<dbReference type="Gene3D" id="2.40.50.100">
    <property type="match status" value="1"/>
</dbReference>
<gene>
    <name evidence="12" type="primary">modC</name>
    <name evidence="12" type="ORF">GSH16_14220</name>
</gene>
<dbReference type="InterPro" id="IPR003593">
    <property type="entry name" value="AAA+_ATPase"/>
</dbReference>
<name>A0A6B0TPL5_9RHOB</name>
<dbReference type="InterPro" id="IPR008995">
    <property type="entry name" value="Mo/tungstate-bd_C_term_dom"/>
</dbReference>
<dbReference type="SMART" id="SM00382">
    <property type="entry name" value="AAA"/>
    <property type="match status" value="1"/>
</dbReference>
<dbReference type="PROSITE" id="PS50893">
    <property type="entry name" value="ABC_TRANSPORTER_2"/>
    <property type="match status" value="1"/>
</dbReference>
<keyword evidence="7" id="KW-1278">Translocase</keyword>
<dbReference type="EMBL" id="WUWG01000007">
    <property type="protein sequence ID" value="MXU66600.1"/>
    <property type="molecule type" value="Genomic_DNA"/>
</dbReference>
<dbReference type="Pfam" id="PF00005">
    <property type="entry name" value="ABC_tran"/>
    <property type="match status" value="1"/>
</dbReference>
<dbReference type="PROSITE" id="PS51866">
    <property type="entry name" value="MOP"/>
    <property type="match status" value="1"/>
</dbReference>
<keyword evidence="3 9" id="KW-0500">Molybdenum</keyword>
<keyword evidence="4" id="KW-0997">Cell inner membrane</keyword>
<dbReference type="GO" id="GO:0016020">
    <property type="term" value="C:membrane"/>
    <property type="evidence" value="ECO:0007669"/>
    <property type="project" value="InterPro"/>
</dbReference>
<evidence type="ECO:0000259" key="11">
    <source>
        <dbReference type="PROSITE" id="PS51866"/>
    </source>
</evidence>
<dbReference type="InterPro" id="IPR027417">
    <property type="entry name" value="P-loop_NTPase"/>
</dbReference>
<evidence type="ECO:0000259" key="10">
    <source>
        <dbReference type="PROSITE" id="PS50893"/>
    </source>
</evidence>
<keyword evidence="1" id="KW-0813">Transport</keyword>
<evidence type="ECO:0000256" key="9">
    <source>
        <dbReference type="PROSITE-ProRule" id="PRU01213"/>
    </source>
</evidence>
<feature type="domain" description="Mop" evidence="11">
    <location>
        <begin position="292"/>
        <end position="359"/>
    </location>
</feature>
<dbReference type="InterPro" id="IPR003439">
    <property type="entry name" value="ABC_transporter-like_ATP-bd"/>
</dbReference>
<evidence type="ECO:0000256" key="2">
    <source>
        <dbReference type="ARBA" id="ARBA00022475"/>
    </source>
</evidence>
<keyword evidence="6 12" id="KW-0067">ATP-binding</keyword>
<reference evidence="12 13" key="1">
    <citation type="submission" date="2019-12" db="EMBL/GenBank/DDBJ databases">
        <title>Strain KN286 was isolated from seawater, which was collected from Caroline Seamount in the tropical western Pacific.</title>
        <authorList>
            <person name="Wang Q."/>
        </authorList>
    </citation>
    <scope>NUCLEOTIDE SEQUENCE [LARGE SCALE GENOMIC DNA]</scope>
    <source>
        <strain evidence="12 13">KN286</strain>
    </source>
</reference>
<evidence type="ECO:0000256" key="3">
    <source>
        <dbReference type="ARBA" id="ARBA00022505"/>
    </source>
</evidence>
<dbReference type="Gene3D" id="3.40.50.300">
    <property type="entry name" value="P-loop containing nucleotide triphosphate hydrolases"/>
    <property type="match status" value="1"/>
</dbReference>
<keyword evidence="5" id="KW-0547">Nucleotide-binding</keyword>
<dbReference type="InterPro" id="IPR050334">
    <property type="entry name" value="Molybdenum_import_ModC"/>
</dbReference>
<dbReference type="InterPro" id="IPR011868">
    <property type="entry name" value="ModC_ABC_ATP-bd"/>
</dbReference>
<dbReference type="AlphaFoldDB" id="A0A6B0TPL5"/>
<dbReference type="InterPro" id="IPR005116">
    <property type="entry name" value="Transp-assoc_OB_typ1"/>
</dbReference>
<proteinExistence type="predicted"/>
<dbReference type="PANTHER" id="PTHR43514">
    <property type="entry name" value="ABC TRANSPORTER I FAMILY MEMBER 10"/>
    <property type="match status" value="1"/>
</dbReference>
<dbReference type="InterPro" id="IPR004606">
    <property type="entry name" value="Mop_domain"/>
</dbReference>
<comment type="caution">
    <text evidence="12">The sequence shown here is derived from an EMBL/GenBank/DDBJ whole genome shotgun (WGS) entry which is preliminary data.</text>
</comment>
<dbReference type="GO" id="GO:0015098">
    <property type="term" value="F:molybdate ion transmembrane transporter activity"/>
    <property type="evidence" value="ECO:0007669"/>
    <property type="project" value="InterPro"/>
</dbReference>
<dbReference type="SUPFAM" id="SSF50331">
    <property type="entry name" value="MOP-like"/>
    <property type="match status" value="1"/>
</dbReference>
<dbReference type="Proteomes" id="UP000436016">
    <property type="component" value="Unassembled WGS sequence"/>
</dbReference>
<accession>A0A6B0TPL5</accession>
<dbReference type="GO" id="GO:0016887">
    <property type="term" value="F:ATP hydrolysis activity"/>
    <property type="evidence" value="ECO:0007669"/>
    <property type="project" value="InterPro"/>
</dbReference>
<evidence type="ECO:0000313" key="12">
    <source>
        <dbReference type="EMBL" id="MXU66600.1"/>
    </source>
</evidence>
<dbReference type="GO" id="GO:0005524">
    <property type="term" value="F:ATP binding"/>
    <property type="evidence" value="ECO:0007669"/>
    <property type="project" value="UniProtKB-KW"/>
</dbReference>
<dbReference type="PROSITE" id="PS00211">
    <property type="entry name" value="ABC_TRANSPORTER_1"/>
    <property type="match status" value="1"/>
</dbReference>
<keyword evidence="8" id="KW-0472">Membrane</keyword>